<comment type="caution">
    <text evidence="2">The sequence shown here is derived from an EMBL/GenBank/DDBJ whole genome shotgun (WGS) entry which is preliminary data.</text>
</comment>
<dbReference type="OrthoDB" id="124329at2759"/>
<keyword evidence="3" id="KW-1185">Reference proteome</keyword>
<name>A0A8J2Q0V2_9HEXA</name>
<gene>
    <name evidence="2" type="ORF">AFUS01_LOCUS45340</name>
</gene>
<sequence length="462" mass="53087">MNLLFCNLKIPADLLISIVHTIVLSNQCRKAIILKSSVCLHTSPRSCGSLVILAHHPRNQVQEETSDCQTEDMYLVFFPLVVLAFHLLSPTDSRIDSNHVSYLKPSYGPVPKYNSGKEVETKSLDELYADALREGGRVILYAGGDTPGQQDYFKMLFENRFPGVKLDVIVDYSKFHNGRIENQLANKNLIPDIIQLQTIQDFPRWKKRGLLLKYKPRGWKSIYEGFKDPDGFYTGIYVIVFTNCANRHLLRSMDQVPRDAYNYLNPDLRNKITITYPNDDDAVLFYFKLIVDRYGWRYIEQLLQQNPIWVRGTQEPMDAIGANRTVVSPAVACPLVNSLDQPHYLALPRYDPFVTWPQTAAIFRNARRPAAAKLYLNWITDAFTQQYYWPYWSVRRDVPPPAGYGTVFDYPSQTDPLAFGRWMSDREQVELFRSQITLYIGEVQGKPSPGILGIYPEKALAH</sequence>
<proteinExistence type="predicted"/>
<dbReference type="PANTHER" id="PTHR30006:SF2">
    <property type="entry name" value="ABC TRANSPORTER SUBSTRATE-BINDING PROTEIN"/>
    <property type="match status" value="1"/>
</dbReference>
<evidence type="ECO:0000313" key="2">
    <source>
        <dbReference type="EMBL" id="CAG7836052.1"/>
    </source>
</evidence>
<keyword evidence="1" id="KW-0732">Signal</keyword>
<evidence type="ECO:0000313" key="3">
    <source>
        <dbReference type="Proteomes" id="UP000708208"/>
    </source>
</evidence>
<dbReference type="AlphaFoldDB" id="A0A8J2Q0V2"/>
<protein>
    <submittedName>
        <fullName evidence="2">Uncharacterized protein</fullName>
    </submittedName>
</protein>
<dbReference type="PANTHER" id="PTHR30006">
    <property type="entry name" value="THIAMINE-BINDING PERIPLASMIC PROTEIN-RELATED"/>
    <property type="match status" value="1"/>
</dbReference>
<accession>A0A8J2Q0V2</accession>
<dbReference type="EMBL" id="CAJVCH010570859">
    <property type="protein sequence ID" value="CAG7836052.1"/>
    <property type="molecule type" value="Genomic_DNA"/>
</dbReference>
<evidence type="ECO:0000256" key="1">
    <source>
        <dbReference type="ARBA" id="ARBA00022729"/>
    </source>
</evidence>
<organism evidence="2 3">
    <name type="scientific">Allacma fusca</name>
    <dbReference type="NCBI Taxonomy" id="39272"/>
    <lineage>
        <taxon>Eukaryota</taxon>
        <taxon>Metazoa</taxon>
        <taxon>Ecdysozoa</taxon>
        <taxon>Arthropoda</taxon>
        <taxon>Hexapoda</taxon>
        <taxon>Collembola</taxon>
        <taxon>Symphypleona</taxon>
        <taxon>Sminthuridae</taxon>
        <taxon>Allacma</taxon>
    </lineage>
</organism>
<dbReference type="Proteomes" id="UP000708208">
    <property type="component" value="Unassembled WGS sequence"/>
</dbReference>
<reference evidence="2" key="1">
    <citation type="submission" date="2021-06" db="EMBL/GenBank/DDBJ databases">
        <authorList>
            <person name="Hodson N. C."/>
            <person name="Mongue J. A."/>
            <person name="Jaron S. K."/>
        </authorList>
    </citation>
    <scope>NUCLEOTIDE SEQUENCE</scope>
</reference>